<sequence>MEIASRIKIDQEREFTPSLKMINPKGEIIYVMYEGTNYGSGRNLDVYLSNFRTVASDNLYFIALNPKIAKAIRAEMDYRNIKTLELNQEEPNKKRSYAQAFITNIADWGIYEQKVKGSGNPNFPDTIWFTALTKGK</sequence>
<organism evidence="1">
    <name type="scientific">bioreactor metagenome</name>
    <dbReference type="NCBI Taxonomy" id="1076179"/>
    <lineage>
        <taxon>unclassified sequences</taxon>
        <taxon>metagenomes</taxon>
        <taxon>ecological metagenomes</taxon>
    </lineage>
</organism>
<evidence type="ECO:0000313" key="1">
    <source>
        <dbReference type="EMBL" id="MPN34997.1"/>
    </source>
</evidence>
<protein>
    <submittedName>
        <fullName evidence="1">Uncharacterized protein</fullName>
    </submittedName>
</protein>
<reference evidence="1" key="1">
    <citation type="submission" date="2019-08" db="EMBL/GenBank/DDBJ databases">
        <authorList>
            <person name="Kucharzyk K."/>
            <person name="Murdoch R.W."/>
            <person name="Higgins S."/>
            <person name="Loffler F."/>
        </authorList>
    </citation>
    <scope>NUCLEOTIDE SEQUENCE</scope>
</reference>
<dbReference type="AlphaFoldDB" id="A0A645H7J5"/>
<gene>
    <name evidence="1" type="ORF">SDC9_182491</name>
</gene>
<dbReference type="EMBL" id="VSSQ01088317">
    <property type="protein sequence ID" value="MPN34997.1"/>
    <property type="molecule type" value="Genomic_DNA"/>
</dbReference>
<comment type="caution">
    <text evidence="1">The sequence shown here is derived from an EMBL/GenBank/DDBJ whole genome shotgun (WGS) entry which is preliminary data.</text>
</comment>
<accession>A0A645H7J5</accession>
<proteinExistence type="predicted"/>
<name>A0A645H7J5_9ZZZZ</name>